<evidence type="ECO:0000313" key="7">
    <source>
        <dbReference type="EMBL" id="SHJ70538.1"/>
    </source>
</evidence>
<dbReference type="Gene3D" id="1.10.287.470">
    <property type="entry name" value="Helix hairpin bin"/>
    <property type="match status" value="1"/>
</dbReference>
<dbReference type="InterPro" id="IPR058625">
    <property type="entry name" value="MdtA-like_BSH"/>
</dbReference>
<keyword evidence="2" id="KW-0175">Coiled coil</keyword>
<feature type="signal peptide" evidence="3">
    <location>
        <begin position="1"/>
        <end position="23"/>
    </location>
</feature>
<dbReference type="InterPro" id="IPR006143">
    <property type="entry name" value="RND_pump_MFP"/>
</dbReference>
<proteinExistence type="inferred from homology"/>
<dbReference type="Pfam" id="PF25989">
    <property type="entry name" value="YknX_C"/>
    <property type="match status" value="1"/>
</dbReference>
<feature type="domain" description="CusB-like beta-barrel" evidence="5">
    <location>
        <begin position="202"/>
        <end position="277"/>
    </location>
</feature>
<dbReference type="InterPro" id="IPR058637">
    <property type="entry name" value="YknX-like_C"/>
</dbReference>
<dbReference type="STRING" id="1122189.SAMN02745165_02979"/>
<dbReference type="Proteomes" id="UP000184171">
    <property type="component" value="Unassembled WGS sequence"/>
</dbReference>
<dbReference type="Pfam" id="PF25917">
    <property type="entry name" value="BSH_RND"/>
    <property type="match status" value="1"/>
</dbReference>
<evidence type="ECO:0000259" key="5">
    <source>
        <dbReference type="Pfam" id="PF25954"/>
    </source>
</evidence>
<gene>
    <name evidence="7" type="ORF">SAMN02745165_02979</name>
</gene>
<dbReference type="Pfam" id="PF25954">
    <property type="entry name" value="Beta-barrel_RND_2"/>
    <property type="match status" value="1"/>
</dbReference>
<keyword evidence="8" id="KW-1185">Reference proteome</keyword>
<evidence type="ECO:0000256" key="1">
    <source>
        <dbReference type="ARBA" id="ARBA00009477"/>
    </source>
</evidence>
<feature type="coiled-coil region" evidence="2">
    <location>
        <begin position="107"/>
        <end position="158"/>
    </location>
</feature>
<feature type="domain" description="Multidrug resistance protein MdtA-like barrel-sandwich hybrid" evidence="4">
    <location>
        <begin position="70"/>
        <end position="189"/>
    </location>
</feature>
<sequence length="353" mass="39238">MKSCNLKYILLFSLLLLFLPGCGGPEENADARIESPEKVVSVSVERVQPVDLEETFTLPAGLEAWEDLVISAEIAGPVRKFNYQEGDRVKSGATLLEIDPDTLKSSLEREEQNFATTQRKLKRFRDLAREGLVSEQEVEDLENALTAADMALKATRLQLAKCYPKAPVSGVVDLHYVDRGEYVDPGKPLLRLVQVDKLKAIADVPEKDVPFLQVDQQVEVIPAIINNRQAQTLTGRIEHIAFSADATTRTYRTKISIDNKKGELRPGMIVRARFVRQQLSQVVSAPLFAVLDRDGEKLVFVEENGIAKRQNVETGSSVDQRIVIRSGLEPGQRLIVKGQQLLIDGAKVALQEN</sequence>
<keyword evidence="3" id="KW-0732">Signal</keyword>
<dbReference type="AlphaFoldDB" id="A0A1M6LHB5"/>
<dbReference type="GO" id="GO:1990281">
    <property type="term" value="C:efflux pump complex"/>
    <property type="evidence" value="ECO:0007669"/>
    <property type="project" value="TreeGrafter"/>
</dbReference>
<dbReference type="EMBL" id="FQZT01000013">
    <property type="protein sequence ID" value="SHJ70538.1"/>
    <property type="molecule type" value="Genomic_DNA"/>
</dbReference>
<dbReference type="Gene3D" id="2.40.30.170">
    <property type="match status" value="1"/>
</dbReference>
<evidence type="ECO:0000256" key="2">
    <source>
        <dbReference type="SAM" id="Coils"/>
    </source>
</evidence>
<evidence type="ECO:0000256" key="3">
    <source>
        <dbReference type="SAM" id="SignalP"/>
    </source>
</evidence>
<comment type="similarity">
    <text evidence="1">Belongs to the membrane fusion protein (MFP) (TC 8.A.1) family.</text>
</comment>
<dbReference type="GO" id="GO:0015562">
    <property type="term" value="F:efflux transmembrane transporter activity"/>
    <property type="evidence" value="ECO:0007669"/>
    <property type="project" value="TreeGrafter"/>
</dbReference>
<protein>
    <submittedName>
        <fullName evidence="7">Membrane fusion protein, multidrug efflux system</fullName>
    </submittedName>
</protein>
<dbReference type="OrthoDB" id="9800209at2"/>
<dbReference type="SUPFAM" id="SSF111369">
    <property type="entry name" value="HlyD-like secretion proteins"/>
    <property type="match status" value="1"/>
</dbReference>
<accession>A0A1M6LHB5</accession>
<evidence type="ECO:0000313" key="8">
    <source>
        <dbReference type="Proteomes" id="UP000184171"/>
    </source>
</evidence>
<dbReference type="Gene3D" id="2.40.50.100">
    <property type="match status" value="1"/>
</dbReference>
<evidence type="ECO:0000259" key="6">
    <source>
        <dbReference type="Pfam" id="PF25989"/>
    </source>
</evidence>
<feature type="chain" id="PRO_5012455029" evidence="3">
    <location>
        <begin position="24"/>
        <end position="353"/>
    </location>
</feature>
<dbReference type="PANTHER" id="PTHR30469">
    <property type="entry name" value="MULTIDRUG RESISTANCE PROTEIN MDTA"/>
    <property type="match status" value="1"/>
</dbReference>
<dbReference type="NCBIfam" id="TIGR01730">
    <property type="entry name" value="RND_mfp"/>
    <property type="match status" value="1"/>
</dbReference>
<dbReference type="PANTHER" id="PTHR30469:SF15">
    <property type="entry name" value="HLYD FAMILY OF SECRETION PROTEINS"/>
    <property type="match status" value="1"/>
</dbReference>
<dbReference type="RefSeq" id="WP_072909531.1">
    <property type="nucleotide sequence ID" value="NZ_FQZT01000013.1"/>
</dbReference>
<dbReference type="InterPro" id="IPR058792">
    <property type="entry name" value="Beta-barrel_RND_2"/>
</dbReference>
<evidence type="ECO:0000259" key="4">
    <source>
        <dbReference type="Pfam" id="PF25917"/>
    </source>
</evidence>
<feature type="domain" description="YknX-like C-terminal permuted SH3-like" evidence="6">
    <location>
        <begin position="285"/>
        <end position="349"/>
    </location>
</feature>
<dbReference type="Gene3D" id="2.40.420.20">
    <property type="match status" value="1"/>
</dbReference>
<name>A0A1M6LHB5_MALRU</name>
<organism evidence="7 8">
    <name type="scientific">Malonomonas rubra DSM 5091</name>
    <dbReference type="NCBI Taxonomy" id="1122189"/>
    <lineage>
        <taxon>Bacteria</taxon>
        <taxon>Pseudomonadati</taxon>
        <taxon>Thermodesulfobacteriota</taxon>
        <taxon>Desulfuromonadia</taxon>
        <taxon>Desulfuromonadales</taxon>
        <taxon>Geopsychrobacteraceae</taxon>
        <taxon>Malonomonas</taxon>
    </lineage>
</organism>
<reference evidence="7 8" key="1">
    <citation type="submission" date="2016-11" db="EMBL/GenBank/DDBJ databases">
        <authorList>
            <person name="Jaros S."/>
            <person name="Januszkiewicz K."/>
            <person name="Wedrychowicz H."/>
        </authorList>
    </citation>
    <scope>NUCLEOTIDE SEQUENCE [LARGE SCALE GENOMIC DNA]</scope>
    <source>
        <strain evidence="7 8">DSM 5091</strain>
    </source>
</reference>